<organism evidence="2 3">
    <name type="scientific">Hevea brasiliensis</name>
    <name type="common">Para rubber tree</name>
    <name type="synonym">Siphonia brasiliensis</name>
    <dbReference type="NCBI Taxonomy" id="3981"/>
    <lineage>
        <taxon>Eukaryota</taxon>
        <taxon>Viridiplantae</taxon>
        <taxon>Streptophyta</taxon>
        <taxon>Embryophyta</taxon>
        <taxon>Tracheophyta</taxon>
        <taxon>Spermatophyta</taxon>
        <taxon>Magnoliopsida</taxon>
        <taxon>eudicotyledons</taxon>
        <taxon>Gunneridae</taxon>
        <taxon>Pentapetalae</taxon>
        <taxon>rosids</taxon>
        <taxon>fabids</taxon>
        <taxon>Malpighiales</taxon>
        <taxon>Euphorbiaceae</taxon>
        <taxon>Crotonoideae</taxon>
        <taxon>Micrandreae</taxon>
        <taxon>Hevea</taxon>
    </lineage>
</organism>
<gene>
    <name evidence="2" type="ORF">GH714_007363</name>
</gene>
<protein>
    <submittedName>
        <fullName evidence="2">Uncharacterized protein</fullName>
    </submittedName>
</protein>
<dbReference type="AlphaFoldDB" id="A0A6A6KC65"/>
<name>A0A6A6KC65_HEVBR</name>
<dbReference type="Proteomes" id="UP000467840">
    <property type="component" value="Chromosome 3"/>
</dbReference>
<evidence type="ECO:0000256" key="1">
    <source>
        <dbReference type="SAM" id="MobiDB-lite"/>
    </source>
</evidence>
<sequence>MPARPSTPFLYSPIKRVAEEKAKAQETTHVVDRGGASQTVEKTSDGLEEASSGDGDIQSVQERYKEHEPGADYRRRDDS</sequence>
<comment type="caution">
    <text evidence="2">The sequence shown here is derived from an EMBL/GenBank/DDBJ whole genome shotgun (WGS) entry which is preliminary data.</text>
</comment>
<evidence type="ECO:0000313" key="3">
    <source>
        <dbReference type="Proteomes" id="UP000467840"/>
    </source>
</evidence>
<feature type="region of interest" description="Disordered" evidence="1">
    <location>
        <begin position="24"/>
        <end position="79"/>
    </location>
</feature>
<proteinExistence type="predicted"/>
<reference evidence="2 3" key="1">
    <citation type="journal article" date="2020" name="Mol. Plant">
        <title>The Chromosome-Based Rubber Tree Genome Provides New Insights into Spurge Genome Evolution and Rubber Biosynthesis.</title>
        <authorList>
            <person name="Liu J."/>
            <person name="Shi C."/>
            <person name="Shi C.C."/>
            <person name="Li W."/>
            <person name="Zhang Q.J."/>
            <person name="Zhang Y."/>
            <person name="Li K."/>
            <person name="Lu H.F."/>
            <person name="Shi C."/>
            <person name="Zhu S.T."/>
            <person name="Xiao Z.Y."/>
            <person name="Nan H."/>
            <person name="Yue Y."/>
            <person name="Zhu X.G."/>
            <person name="Wu Y."/>
            <person name="Hong X.N."/>
            <person name="Fan G.Y."/>
            <person name="Tong Y."/>
            <person name="Zhang D."/>
            <person name="Mao C.L."/>
            <person name="Liu Y.L."/>
            <person name="Hao S.J."/>
            <person name="Liu W.Q."/>
            <person name="Lv M.Q."/>
            <person name="Zhang H.B."/>
            <person name="Liu Y."/>
            <person name="Hu-Tang G.R."/>
            <person name="Wang J.P."/>
            <person name="Wang J.H."/>
            <person name="Sun Y.H."/>
            <person name="Ni S.B."/>
            <person name="Chen W.B."/>
            <person name="Zhang X.C."/>
            <person name="Jiao Y.N."/>
            <person name="Eichler E.E."/>
            <person name="Li G.H."/>
            <person name="Liu X."/>
            <person name="Gao L.Z."/>
        </authorList>
    </citation>
    <scope>NUCLEOTIDE SEQUENCE [LARGE SCALE GENOMIC DNA]</scope>
    <source>
        <strain evidence="3">cv. GT1</strain>
        <tissue evidence="2">Leaf</tissue>
    </source>
</reference>
<dbReference type="EMBL" id="JAAGAX010000017">
    <property type="protein sequence ID" value="KAF2285716.1"/>
    <property type="molecule type" value="Genomic_DNA"/>
</dbReference>
<accession>A0A6A6KC65</accession>
<evidence type="ECO:0000313" key="2">
    <source>
        <dbReference type="EMBL" id="KAF2285716.1"/>
    </source>
</evidence>
<keyword evidence="3" id="KW-1185">Reference proteome</keyword>
<feature type="compositionally biased region" description="Basic and acidic residues" evidence="1">
    <location>
        <begin position="62"/>
        <end position="79"/>
    </location>
</feature>